<protein>
    <submittedName>
        <fullName evidence="2">Uncharacterized protein</fullName>
    </submittedName>
</protein>
<dbReference type="OrthoDB" id="321946at2157"/>
<evidence type="ECO:0000313" key="2">
    <source>
        <dbReference type="EMBL" id="SDM07146.1"/>
    </source>
</evidence>
<dbReference type="EMBL" id="FNHL01000001">
    <property type="protein sequence ID" value="SDM07146.1"/>
    <property type="molecule type" value="Genomic_DNA"/>
</dbReference>
<evidence type="ECO:0000313" key="3">
    <source>
        <dbReference type="Proteomes" id="UP000199451"/>
    </source>
</evidence>
<feature type="transmembrane region" description="Helical" evidence="1">
    <location>
        <begin position="211"/>
        <end position="237"/>
    </location>
</feature>
<dbReference type="STRING" id="660521.SAMN04487949_0729"/>
<dbReference type="Proteomes" id="UP000199451">
    <property type="component" value="Unassembled WGS sequence"/>
</dbReference>
<organism evidence="2 3">
    <name type="scientific">Halogranum gelatinilyticum</name>
    <dbReference type="NCBI Taxonomy" id="660521"/>
    <lineage>
        <taxon>Archaea</taxon>
        <taxon>Methanobacteriati</taxon>
        <taxon>Methanobacteriota</taxon>
        <taxon>Stenosarchaea group</taxon>
        <taxon>Halobacteria</taxon>
        <taxon>Halobacteriales</taxon>
        <taxon>Haloferacaceae</taxon>
    </lineage>
</organism>
<keyword evidence="1" id="KW-0472">Membrane</keyword>
<feature type="transmembrane region" description="Helical" evidence="1">
    <location>
        <begin position="150"/>
        <end position="174"/>
    </location>
</feature>
<accession>A0A1G9Q802</accession>
<reference evidence="3" key="1">
    <citation type="submission" date="2016-10" db="EMBL/GenBank/DDBJ databases">
        <authorList>
            <person name="Varghese N."/>
            <person name="Submissions S."/>
        </authorList>
    </citation>
    <scope>NUCLEOTIDE SEQUENCE [LARGE SCALE GENOMIC DNA]</scope>
    <source>
        <strain evidence="3">CGMCC 1.10119</strain>
    </source>
</reference>
<dbReference type="AlphaFoldDB" id="A0A1G9Q802"/>
<sequence length="251" mass="27958">MALPSTSNLRLAGLLVALLLVASGFYPGAFWSPYSNDHYEFTVAPESSEMYEEYTEYYDPEVLQYEDLSPTAQEFIERAKAGEPEGNGWGRSYEPTVCHEFLLVCDEVPREELPEEFGYGFSLSEREALHVIEEDGERYLLETGTVESAFFGPVPIGFIVGWLTVIPLGLFVGIVTQRSERDRLRWGLVIGGLVVAVLGLLAPYLEMFLGVSAVTLGLVCLVAAWVSIVVYGCYSLAQWVSDWKARRARTS</sequence>
<keyword evidence="3" id="KW-1185">Reference proteome</keyword>
<evidence type="ECO:0000256" key="1">
    <source>
        <dbReference type="SAM" id="Phobius"/>
    </source>
</evidence>
<feature type="transmembrane region" description="Helical" evidence="1">
    <location>
        <begin position="186"/>
        <end position="205"/>
    </location>
</feature>
<gene>
    <name evidence="2" type="ORF">SAMN04487949_0729</name>
</gene>
<dbReference type="RefSeq" id="WP_089694157.1">
    <property type="nucleotide sequence ID" value="NZ_FNHL01000001.1"/>
</dbReference>
<proteinExistence type="predicted"/>
<keyword evidence="1" id="KW-0812">Transmembrane</keyword>
<name>A0A1G9Q802_9EURY</name>
<keyword evidence="1" id="KW-1133">Transmembrane helix</keyword>